<feature type="transmembrane region" description="Helical" evidence="3">
    <location>
        <begin position="114"/>
        <end position="135"/>
    </location>
</feature>
<keyword evidence="3" id="KW-0472">Membrane</keyword>
<keyword evidence="3" id="KW-1133">Transmembrane helix</keyword>
<dbReference type="OrthoDB" id="2213137at2759"/>
<keyword evidence="6" id="KW-1185">Reference proteome</keyword>
<feature type="region of interest" description="Disordered" evidence="2">
    <location>
        <begin position="211"/>
        <end position="234"/>
    </location>
</feature>
<organism evidence="5 6">
    <name type="scientific">Trichonephila clavata</name>
    <name type="common">Joro spider</name>
    <name type="synonym">Nephila clavata</name>
    <dbReference type="NCBI Taxonomy" id="2740835"/>
    <lineage>
        <taxon>Eukaryota</taxon>
        <taxon>Metazoa</taxon>
        <taxon>Ecdysozoa</taxon>
        <taxon>Arthropoda</taxon>
        <taxon>Chelicerata</taxon>
        <taxon>Arachnida</taxon>
        <taxon>Araneae</taxon>
        <taxon>Araneomorphae</taxon>
        <taxon>Entelegynae</taxon>
        <taxon>Araneoidea</taxon>
        <taxon>Nephilidae</taxon>
        <taxon>Trichonephila</taxon>
    </lineage>
</organism>
<protein>
    <submittedName>
        <fullName evidence="5">Monocarboxylate transporter 12-B</fullName>
    </submittedName>
</protein>
<dbReference type="SUPFAM" id="SSF103473">
    <property type="entry name" value="MFS general substrate transporter"/>
    <property type="match status" value="1"/>
</dbReference>
<dbReference type="InterPro" id="IPR011701">
    <property type="entry name" value="MFS"/>
</dbReference>
<accession>A0A8X6FPW3</accession>
<feature type="transmembrane region" description="Helical" evidence="3">
    <location>
        <begin position="180"/>
        <end position="200"/>
    </location>
</feature>
<name>A0A8X6FPW3_TRICU</name>
<evidence type="ECO:0000313" key="5">
    <source>
        <dbReference type="EMBL" id="GFQ85602.1"/>
    </source>
</evidence>
<evidence type="ECO:0000259" key="4">
    <source>
        <dbReference type="PROSITE" id="PS50850"/>
    </source>
</evidence>
<proteinExistence type="predicted"/>
<feature type="transmembrane region" description="Helical" evidence="3">
    <location>
        <begin position="397"/>
        <end position="419"/>
    </location>
</feature>
<reference evidence="5" key="1">
    <citation type="submission" date="2020-07" db="EMBL/GenBank/DDBJ databases">
        <title>Multicomponent nature underlies the extraordinary mechanical properties of spider dragline silk.</title>
        <authorList>
            <person name="Kono N."/>
            <person name="Nakamura H."/>
            <person name="Mori M."/>
            <person name="Yoshida Y."/>
            <person name="Ohtoshi R."/>
            <person name="Malay A.D."/>
            <person name="Moran D.A.P."/>
            <person name="Tomita M."/>
            <person name="Numata K."/>
            <person name="Arakawa K."/>
        </authorList>
    </citation>
    <scope>NUCLEOTIDE SEQUENCE</scope>
</reference>
<feature type="compositionally biased region" description="Low complexity" evidence="2">
    <location>
        <begin position="213"/>
        <end position="233"/>
    </location>
</feature>
<feature type="transmembrane region" description="Helical" evidence="3">
    <location>
        <begin position="60"/>
        <end position="83"/>
    </location>
</feature>
<evidence type="ECO:0000256" key="3">
    <source>
        <dbReference type="SAM" id="Phobius"/>
    </source>
</evidence>
<evidence type="ECO:0000256" key="1">
    <source>
        <dbReference type="ARBA" id="ARBA00004141"/>
    </source>
</evidence>
<feature type="transmembrane region" description="Helical" evidence="3">
    <location>
        <begin position="371"/>
        <end position="391"/>
    </location>
</feature>
<feature type="transmembrane region" description="Helical" evidence="3">
    <location>
        <begin position="90"/>
        <end position="108"/>
    </location>
</feature>
<dbReference type="PANTHER" id="PTHR11360:SF284">
    <property type="entry name" value="EG:103B4.3 PROTEIN-RELATED"/>
    <property type="match status" value="1"/>
</dbReference>
<dbReference type="CDD" id="cd17352">
    <property type="entry name" value="MFS_MCT_SLC16"/>
    <property type="match status" value="1"/>
</dbReference>
<dbReference type="GO" id="GO:0008028">
    <property type="term" value="F:monocarboxylic acid transmembrane transporter activity"/>
    <property type="evidence" value="ECO:0007669"/>
    <property type="project" value="TreeGrafter"/>
</dbReference>
<dbReference type="GO" id="GO:0016020">
    <property type="term" value="C:membrane"/>
    <property type="evidence" value="ECO:0007669"/>
    <property type="project" value="UniProtKB-SubCell"/>
</dbReference>
<comment type="caution">
    <text evidence="5">The sequence shown here is derived from an EMBL/GenBank/DDBJ whole genome shotgun (WGS) entry which is preliminary data.</text>
</comment>
<evidence type="ECO:0000256" key="2">
    <source>
        <dbReference type="SAM" id="MobiDB-lite"/>
    </source>
</evidence>
<feature type="transmembrane region" description="Helical" evidence="3">
    <location>
        <begin position="21"/>
        <end position="48"/>
    </location>
</feature>
<dbReference type="PANTHER" id="PTHR11360">
    <property type="entry name" value="MONOCARBOXYLATE TRANSPORTER"/>
    <property type="match status" value="1"/>
</dbReference>
<dbReference type="EMBL" id="BMAO01032905">
    <property type="protein sequence ID" value="GFQ85602.1"/>
    <property type="molecule type" value="Genomic_DNA"/>
</dbReference>
<dbReference type="InterPro" id="IPR020846">
    <property type="entry name" value="MFS_dom"/>
</dbReference>
<dbReference type="Pfam" id="PF07690">
    <property type="entry name" value="MFS_1"/>
    <property type="match status" value="2"/>
</dbReference>
<evidence type="ECO:0000313" key="6">
    <source>
        <dbReference type="Proteomes" id="UP000887116"/>
    </source>
</evidence>
<gene>
    <name evidence="5" type="primary">slc16a12b</name>
    <name evidence="5" type="ORF">TNCT_513751</name>
</gene>
<dbReference type="Gene3D" id="1.20.1250.20">
    <property type="entry name" value="MFS general substrate transporter like domains"/>
    <property type="match status" value="2"/>
</dbReference>
<sequence>MLPSSRETTTPLPDPNIDGGWGWAVVFSTFTVRFIIHGIFFCSGLYYAEFREYFNTTSGAASLAMSILLGTTNIIGPIASALVTKYGCRTVSIIGSVISCIGLLLSLAAPCIEYLYLTLGLITGFGFGLVFLPTITSVAVHFEKKRATAMGISSAGSGIGAFFLVPFTEWLINYYHGWKGALLITTGIVMHCLVLSLFYCKKHSFVRRNEAVENSSDQPESDSSLNSSDSLESNQKKDNMLNILKVSETDMKSYIPASISELNMVKSATRSETLHPTIEKKNRCLRFSRILLKMLGFSLLKDHVFLIFSLSRLLQYFGAMIPNLYLYDRAKELGIATSLQASLLISLLGLSNTAGKILFGIFADFTSWNVLYIYAICLLINGISTMMTSLITHYYSMAIYSLLFGLTLGATVNLTSILSVKLFGLEKISNVSGLIFLFTGFATAIGSPIAGLLHDITGNYKAGFYFSGAMITASSLLLFIIPIIQKKSTQ</sequence>
<dbReference type="PROSITE" id="PS50850">
    <property type="entry name" value="MFS"/>
    <property type="match status" value="1"/>
</dbReference>
<dbReference type="Proteomes" id="UP000887116">
    <property type="component" value="Unassembled WGS sequence"/>
</dbReference>
<dbReference type="InterPro" id="IPR050327">
    <property type="entry name" value="Proton-linked_MCT"/>
</dbReference>
<feature type="transmembrane region" description="Helical" evidence="3">
    <location>
        <begin position="431"/>
        <end position="450"/>
    </location>
</feature>
<feature type="domain" description="Major facilitator superfamily (MFS) profile" evidence="4">
    <location>
        <begin position="304"/>
        <end position="490"/>
    </location>
</feature>
<comment type="subcellular location">
    <subcellularLocation>
        <location evidence="1">Membrane</location>
        <topology evidence="1">Multi-pass membrane protein</topology>
    </subcellularLocation>
</comment>
<dbReference type="InterPro" id="IPR036259">
    <property type="entry name" value="MFS_trans_sf"/>
</dbReference>
<keyword evidence="3" id="KW-0812">Transmembrane</keyword>
<feature type="transmembrane region" description="Helical" evidence="3">
    <location>
        <begin position="462"/>
        <end position="484"/>
    </location>
</feature>
<dbReference type="AlphaFoldDB" id="A0A8X6FPW3"/>
<feature type="transmembrane region" description="Helical" evidence="3">
    <location>
        <begin position="147"/>
        <end position="168"/>
    </location>
</feature>